<organism evidence="3 4">
    <name type="scientific">Chryseobacterium caseinilyticum</name>
    <dbReference type="NCBI Taxonomy" id="2771428"/>
    <lineage>
        <taxon>Bacteria</taxon>
        <taxon>Pseudomonadati</taxon>
        <taxon>Bacteroidota</taxon>
        <taxon>Flavobacteriia</taxon>
        <taxon>Flavobacteriales</taxon>
        <taxon>Weeksellaceae</taxon>
        <taxon>Chryseobacterium group</taxon>
        <taxon>Chryseobacterium</taxon>
    </lineage>
</organism>
<dbReference type="RefSeq" id="WP_191737283.1">
    <property type="nucleotide sequence ID" value="NZ_JACYFS010000004.1"/>
</dbReference>
<keyword evidence="2" id="KW-0732">Signal</keyword>
<keyword evidence="1" id="KW-0472">Membrane</keyword>
<evidence type="ECO:0000313" key="4">
    <source>
        <dbReference type="Proteomes" id="UP000637299"/>
    </source>
</evidence>
<evidence type="ECO:0000313" key="3">
    <source>
        <dbReference type="EMBL" id="MBD8083358.1"/>
    </source>
</evidence>
<gene>
    <name evidence="3" type="ORF">IC610_13140</name>
</gene>
<feature type="signal peptide" evidence="2">
    <location>
        <begin position="1"/>
        <end position="21"/>
    </location>
</feature>
<protein>
    <submittedName>
        <fullName evidence="3">Signal peptidase</fullName>
    </submittedName>
</protein>
<evidence type="ECO:0000256" key="1">
    <source>
        <dbReference type="SAM" id="Phobius"/>
    </source>
</evidence>
<accession>A0ABR8ZDL3</accession>
<evidence type="ECO:0000256" key="2">
    <source>
        <dbReference type="SAM" id="SignalP"/>
    </source>
</evidence>
<proteinExistence type="predicted"/>
<feature type="transmembrane region" description="Helical" evidence="1">
    <location>
        <begin position="47"/>
        <end position="66"/>
    </location>
</feature>
<keyword evidence="1" id="KW-1133">Transmembrane helix</keyword>
<sequence length="74" mass="8035">MRNINKLFSLLFILSTSVFYAQGLPTTPVTPGEGEGTTGTGAQSIPVDMYVYVLAAVAVMLLVFFAKKYKSQKI</sequence>
<dbReference type="Proteomes" id="UP000637299">
    <property type="component" value="Unassembled WGS sequence"/>
</dbReference>
<name>A0ABR8ZDL3_9FLAO</name>
<feature type="chain" id="PRO_5047249398" evidence="2">
    <location>
        <begin position="22"/>
        <end position="74"/>
    </location>
</feature>
<keyword evidence="1" id="KW-0812">Transmembrane</keyword>
<dbReference type="EMBL" id="JACYFS010000004">
    <property type="protein sequence ID" value="MBD8083358.1"/>
    <property type="molecule type" value="Genomic_DNA"/>
</dbReference>
<keyword evidence="4" id="KW-1185">Reference proteome</keyword>
<reference evidence="3 4" key="1">
    <citation type="submission" date="2020-09" db="EMBL/GenBank/DDBJ databases">
        <title>Genome seq and assembly of Chryseobacterium sp.</title>
        <authorList>
            <person name="Chhetri G."/>
        </authorList>
    </citation>
    <scope>NUCLEOTIDE SEQUENCE [LARGE SCALE GENOMIC DNA]</scope>
    <source>
        <strain evidence="3 4">GCR10</strain>
    </source>
</reference>
<comment type="caution">
    <text evidence="3">The sequence shown here is derived from an EMBL/GenBank/DDBJ whole genome shotgun (WGS) entry which is preliminary data.</text>
</comment>